<dbReference type="Proteomes" id="UP001187192">
    <property type="component" value="Unassembled WGS sequence"/>
</dbReference>
<keyword evidence="2" id="KW-1185">Reference proteome</keyword>
<evidence type="ECO:0000313" key="2">
    <source>
        <dbReference type="Proteomes" id="UP001187192"/>
    </source>
</evidence>
<sequence length="71" mass="7920">MGEEMTTMKMVDELKKIWTETGVTILPNGAHDAVAEEVGEDIVAQVLKLQKRIDGDHGLDLLKELNMMELP</sequence>
<organism evidence="1 2">
    <name type="scientific">Ficus carica</name>
    <name type="common">Common fig</name>
    <dbReference type="NCBI Taxonomy" id="3494"/>
    <lineage>
        <taxon>Eukaryota</taxon>
        <taxon>Viridiplantae</taxon>
        <taxon>Streptophyta</taxon>
        <taxon>Embryophyta</taxon>
        <taxon>Tracheophyta</taxon>
        <taxon>Spermatophyta</taxon>
        <taxon>Magnoliopsida</taxon>
        <taxon>eudicotyledons</taxon>
        <taxon>Gunneridae</taxon>
        <taxon>Pentapetalae</taxon>
        <taxon>rosids</taxon>
        <taxon>fabids</taxon>
        <taxon>Rosales</taxon>
        <taxon>Moraceae</taxon>
        <taxon>Ficeae</taxon>
        <taxon>Ficus</taxon>
    </lineage>
</organism>
<gene>
    <name evidence="1" type="ORF">TIFTF001_034926</name>
</gene>
<evidence type="ECO:0000313" key="1">
    <source>
        <dbReference type="EMBL" id="GMN65853.1"/>
    </source>
</evidence>
<protein>
    <submittedName>
        <fullName evidence="1">Uncharacterized protein</fullName>
    </submittedName>
</protein>
<reference evidence="1" key="1">
    <citation type="submission" date="2023-07" db="EMBL/GenBank/DDBJ databases">
        <title>draft genome sequence of fig (Ficus carica).</title>
        <authorList>
            <person name="Takahashi T."/>
            <person name="Nishimura K."/>
        </authorList>
    </citation>
    <scope>NUCLEOTIDE SEQUENCE</scope>
</reference>
<dbReference type="AlphaFoldDB" id="A0AA88J5T4"/>
<name>A0AA88J5T4_FICCA</name>
<proteinExistence type="predicted"/>
<comment type="caution">
    <text evidence="1">The sequence shown here is derived from an EMBL/GenBank/DDBJ whole genome shotgun (WGS) entry which is preliminary data.</text>
</comment>
<dbReference type="EMBL" id="BTGU01000266">
    <property type="protein sequence ID" value="GMN65853.1"/>
    <property type="molecule type" value="Genomic_DNA"/>
</dbReference>
<accession>A0AA88J5T4</accession>